<feature type="compositionally biased region" description="Basic and acidic residues" evidence="1">
    <location>
        <begin position="405"/>
        <end position="431"/>
    </location>
</feature>
<sequence length="1049" mass="110475">MSTSALTSSPSILNANGTSMAGVNEPLQNNFLLEKRRRMSIQAMRNKSGFIPRSSALSSHPGLYQDYATSLEEEHEGMNNHLERRLSTTYNSLLVKDTVGLAGDSEMREQSPLVGITESMGGQLSPPPVGKFEAESTTLRMGDDDGNHTFVNNSNYFNNSIVTGQALVESEYAPLYTDEEGNLVRPPFINLDPKERYELLKLKRAMRERQHLENRLKYMVDPNETSSTTISKNMVETSTQTRDPNYLEKSLHFVNLKRKLKSSSGLRNAKRRKNNRGYFVAEFFYDVTNEENNEHQKSVTSKYDGYLGLVSKPLFKAETGKVTESSGKEVELQNTLKSSTKIRLQLDSDFIKEKESLANVVKIKEPISSVTNTSSHEPPNNPTQPSAGFTFNINKTEIQNIVSQRKELDKKTSEKAQELKEHHNNDEQDLPRKKRAGGSSLFGSSISSTNVDGSSIPTLPKLSFGSGSQSTSGSLFGSGTQALSKSSGGLLKPANTTKSTPSFSFGLSQNASIASKGKDEQGTKKGETASSSLLINKRSRDDDNKETESKTPIQTPVPSSGLNFAPKSSIEAIRTPLFGGNNNSSSANEIPKFTFGASTKPSDASAEPKPTTPTTASSLSTTSGESTKDTSKPVFSFRGEKKDTTTPSFSFGAPVKSATEDKNTTNDLPTKNSEILDSTEKPASSKPLFAFGDNDGSVKPAGSLAFTFGGSEKKTDTIPKPSISFGGIKANDGTSESPKPFNFGAPAADKGSNTPKPLFSFGSTKEPVSTASKPLFGLGTLANASTSTVTSQPTKENGITFSFGDTANKDPAQIFGASSNTNSNNKNNNNMGFTFGLNNGTTSTKLNVPGTNNESVSSTLVWGSGTGTPISGAGTGAGAGTGSGPGVGPGPGPGGFGFSFGGANANANKPPPFGGSIQPQGGFTFGESKAEPPQFGFSRETTPVNNSAGGGPFASPAFGGVNRAGGIGSNPGGFGGVQPGGFNFTGSISSKENTPDPAMIFGGIGNNINSNSANNVAGGFGNGSGGFDAGTGPVIASRKIAHPRRRGAR</sequence>
<keyword evidence="3" id="KW-1185">Reference proteome</keyword>
<feature type="compositionally biased region" description="Polar residues" evidence="1">
    <location>
        <begin position="844"/>
        <end position="861"/>
    </location>
</feature>
<dbReference type="RefSeq" id="XP_043049629.1">
    <property type="nucleotide sequence ID" value="XM_043195456.1"/>
</dbReference>
<feature type="compositionally biased region" description="Gly residues" evidence="1">
    <location>
        <begin position="873"/>
        <end position="900"/>
    </location>
</feature>
<dbReference type="OrthoDB" id="4095576at2759"/>
<evidence type="ECO:0000256" key="1">
    <source>
        <dbReference type="SAM" id="MobiDB-lite"/>
    </source>
</evidence>
<name>A0A9P7V9Z9_9ASCO</name>
<feature type="compositionally biased region" description="Polar residues" evidence="1">
    <location>
        <begin position="665"/>
        <end position="676"/>
    </location>
</feature>
<comment type="caution">
    <text evidence="2">The sequence shown here is derived from an EMBL/GenBank/DDBJ whole genome shotgun (WGS) entry which is preliminary data.</text>
</comment>
<protein>
    <submittedName>
        <fullName evidence="2">Uncharacterized protein</fullName>
    </submittedName>
</protein>
<feature type="compositionally biased region" description="Low complexity" evidence="1">
    <location>
        <begin position="604"/>
        <end position="625"/>
    </location>
</feature>
<organism evidence="2 3">
    <name type="scientific">Scheffersomyces spartinae</name>
    <dbReference type="NCBI Taxonomy" id="45513"/>
    <lineage>
        <taxon>Eukaryota</taxon>
        <taxon>Fungi</taxon>
        <taxon>Dikarya</taxon>
        <taxon>Ascomycota</taxon>
        <taxon>Saccharomycotina</taxon>
        <taxon>Pichiomycetes</taxon>
        <taxon>Debaryomycetaceae</taxon>
        <taxon>Scheffersomyces</taxon>
    </lineage>
</organism>
<feature type="compositionally biased region" description="Basic and acidic residues" evidence="1">
    <location>
        <begin position="516"/>
        <end position="527"/>
    </location>
</feature>
<feature type="compositionally biased region" description="Low complexity" evidence="1">
    <location>
        <begin position="462"/>
        <end position="481"/>
    </location>
</feature>
<evidence type="ECO:0000313" key="2">
    <source>
        <dbReference type="EMBL" id="KAG7194082.1"/>
    </source>
</evidence>
<feature type="region of interest" description="Disordered" evidence="1">
    <location>
        <begin position="844"/>
        <end position="951"/>
    </location>
</feature>
<gene>
    <name evidence="2" type="ORF">KQ657_004790</name>
</gene>
<dbReference type="GeneID" id="66118164"/>
<proteinExistence type="predicted"/>
<feature type="region of interest" description="Disordered" evidence="1">
    <location>
        <begin position="369"/>
        <end position="389"/>
    </location>
</feature>
<dbReference type="AlphaFoldDB" id="A0A9P7V9Z9"/>
<reference evidence="2" key="1">
    <citation type="submission" date="2021-03" db="EMBL/GenBank/DDBJ databases">
        <authorList>
            <person name="Palmer J.M."/>
        </authorList>
    </citation>
    <scope>NUCLEOTIDE SEQUENCE</scope>
    <source>
        <strain evidence="2">ARV_011</strain>
    </source>
</reference>
<accession>A0A9P7V9Z9</accession>
<feature type="compositionally biased region" description="Polar residues" evidence="1">
    <location>
        <begin position="550"/>
        <end position="562"/>
    </location>
</feature>
<feature type="region of interest" description="Disordered" evidence="1">
    <location>
        <begin position="1"/>
        <end position="20"/>
    </location>
</feature>
<evidence type="ECO:0000313" key="3">
    <source>
        <dbReference type="Proteomes" id="UP000790833"/>
    </source>
</evidence>
<feature type="compositionally biased region" description="Polar residues" evidence="1">
    <location>
        <begin position="494"/>
        <end position="513"/>
    </location>
</feature>
<dbReference type="EMBL" id="JAHMUF010000008">
    <property type="protein sequence ID" value="KAG7194082.1"/>
    <property type="molecule type" value="Genomic_DNA"/>
</dbReference>
<dbReference type="Proteomes" id="UP000790833">
    <property type="component" value="Unassembled WGS sequence"/>
</dbReference>
<feature type="compositionally biased region" description="Basic and acidic residues" evidence="1">
    <location>
        <begin position="538"/>
        <end position="549"/>
    </location>
</feature>
<feature type="compositionally biased region" description="Low complexity" evidence="1">
    <location>
        <begin position="437"/>
        <end position="448"/>
    </location>
</feature>
<feature type="region of interest" description="Disordered" evidence="1">
    <location>
        <begin position="405"/>
        <end position="686"/>
    </location>
</feature>